<organism evidence="2">
    <name type="scientific">Aegilops tauschii</name>
    <name type="common">Tausch's goatgrass</name>
    <name type="synonym">Aegilops squarrosa</name>
    <dbReference type="NCBI Taxonomy" id="37682"/>
    <lineage>
        <taxon>Eukaryota</taxon>
        <taxon>Viridiplantae</taxon>
        <taxon>Streptophyta</taxon>
        <taxon>Embryophyta</taxon>
        <taxon>Tracheophyta</taxon>
        <taxon>Spermatophyta</taxon>
        <taxon>Magnoliopsida</taxon>
        <taxon>Liliopsida</taxon>
        <taxon>Poales</taxon>
        <taxon>Poaceae</taxon>
        <taxon>BOP clade</taxon>
        <taxon>Pooideae</taxon>
        <taxon>Triticodae</taxon>
        <taxon>Triticeae</taxon>
        <taxon>Triticinae</taxon>
        <taxon>Aegilops</taxon>
    </lineage>
</organism>
<sequence length="236" mass="25793">MVDLLRLTVWMVLLAGSGTHAAELYPTNQQVKPQKSSNETSLLRQRLLSQVSPLDAESGGSQTYYFAAHQTAASDEGYYGFTATMDVYNFNLGTEQYTVGSMDLFDVGDGEPTSYNAIQIGWEVSPKMYGDSRTRLAALWTTDGFQETGCPNAQCGFQPEEGAPMTLGGVIETVSQPKGLKQTITIKVFKDGEMGDWLVYYGLNQDDPALIGRFPKSLFTRGMANRAAGVRFGGYV</sequence>
<accession>R7VYJ8</accession>
<evidence type="ECO:0000259" key="1">
    <source>
        <dbReference type="PROSITE" id="PS52045"/>
    </source>
</evidence>
<feature type="domain" description="Neprosin PEP catalytic" evidence="1">
    <location>
        <begin position="57"/>
        <end position="236"/>
    </location>
</feature>
<proteinExistence type="predicted"/>
<dbReference type="Gene3D" id="3.90.1320.10">
    <property type="entry name" value="Outer-capsid protein sigma 3, large lobe"/>
    <property type="match status" value="1"/>
</dbReference>
<dbReference type="InterPro" id="IPR053168">
    <property type="entry name" value="Glutamic_endopeptidase"/>
</dbReference>
<protein>
    <recommendedName>
        <fullName evidence="1">Neprosin PEP catalytic domain-containing protein</fullName>
    </recommendedName>
</protein>
<name>R7VYJ8_AEGTA</name>
<dbReference type="EnsemblPlants" id="EMT00414">
    <property type="protein sequence ID" value="EMT00414"/>
    <property type="gene ID" value="F775_03948"/>
</dbReference>
<dbReference type="Pfam" id="PF03080">
    <property type="entry name" value="Neprosin"/>
    <property type="match status" value="1"/>
</dbReference>
<dbReference type="PANTHER" id="PTHR31589:SF147">
    <property type="entry name" value="NEPROSIN DOMAIN-CONTAINING PROTEIN"/>
    <property type="match status" value="1"/>
</dbReference>
<reference evidence="2" key="1">
    <citation type="submission" date="2015-06" db="UniProtKB">
        <authorList>
            <consortium name="EnsemblPlants"/>
        </authorList>
    </citation>
    <scope>IDENTIFICATION</scope>
</reference>
<dbReference type="PROSITE" id="PS52045">
    <property type="entry name" value="NEPROSIN_PEP_CD"/>
    <property type="match status" value="1"/>
</dbReference>
<evidence type="ECO:0000313" key="2">
    <source>
        <dbReference type="EnsemblPlants" id="EMT00414"/>
    </source>
</evidence>
<dbReference type="PANTHER" id="PTHR31589">
    <property type="entry name" value="PROTEIN, PUTATIVE (DUF239)-RELATED-RELATED"/>
    <property type="match status" value="1"/>
</dbReference>
<dbReference type="InterPro" id="IPR004314">
    <property type="entry name" value="Neprosin"/>
</dbReference>
<dbReference type="AlphaFoldDB" id="R7VYJ8"/>